<dbReference type="eggNOG" id="ENOG502R37V">
    <property type="taxonomic scope" value="Eukaryota"/>
</dbReference>
<dbReference type="InterPro" id="IPR025741">
    <property type="entry name" value="FAM110_C"/>
</dbReference>
<dbReference type="AlphaFoldDB" id="H2Z437"/>
<feature type="compositionally biased region" description="Basic and acidic residues" evidence="2">
    <location>
        <begin position="1"/>
        <end position="11"/>
    </location>
</feature>
<accession>H2Z437</accession>
<reference evidence="4" key="3">
    <citation type="submission" date="2025-09" db="UniProtKB">
        <authorList>
            <consortium name="Ensembl"/>
        </authorList>
    </citation>
    <scope>IDENTIFICATION</scope>
</reference>
<name>H2Z437_CIOSA</name>
<dbReference type="Pfam" id="PF14160">
    <property type="entry name" value="FAM110_C"/>
    <property type="match status" value="1"/>
</dbReference>
<dbReference type="GeneTree" id="ENSGT00950000183056"/>
<feature type="compositionally biased region" description="Polar residues" evidence="2">
    <location>
        <begin position="32"/>
        <end position="45"/>
    </location>
</feature>
<dbReference type="Ensembl" id="ENSCSAVT00000012492.1">
    <property type="protein sequence ID" value="ENSCSAVP00000012349.1"/>
    <property type="gene ID" value="ENSCSAVG00000007261.1"/>
</dbReference>
<evidence type="ECO:0000313" key="5">
    <source>
        <dbReference type="Proteomes" id="UP000007875"/>
    </source>
</evidence>
<keyword evidence="5" id="KW-1185">Reference proteome</keyword>
<feature type="domain" description="Centrosome-associated FAM110 C-terminal" evidence="3">
    <location>
        <begin position="140"/>
        <end position="248"/>
    </location>
</feature>
<protein>
    <recommendedName>
        <fullName evidence="3">Centrosome-associated FAM110 C-terminal domain-containing protein</fullName>
    </recommendedName>
</protein>
<dbReference type="InterPro" id="IPR025740">
    <property type="entry name" value="FAM110"/>
</dbReference>
<feature type="compositionally biased region" description="Low complexity" evidence="2">
    <location>
        <begin position="115"/>
        <end position="129"/>
    </location>
</feature>
<evidence type="ECO:0000313" key="4">
    <source>
        <dbReference type="Ensembl" id="ENSCSAVP00000012349.1"/>
    </source>
</evidence>
<dbReference type="HOGENOM" id="CLU_1096369_0_0_1"/>
<reference evidence="4" key="2">
    <citation type="submission" date="2025-08" db="UniProtKB">
        <authorList>
            <consortium name="Ensembl"/>
        </authorList>
    </citation>
    <scope>IDENTIFICATION</scope>
</reference>
<dbReference type="Proteomes" id="UP000007875">
    <property type="component" value="Unassembled WGS sequence"/>
</dbReference>
<dbReference type="PANTHER" id="PTHR14758">
    <property type="entry name" value="AGAP005440-PA"/>
    <property type="match status" value="1"/>
</dbReference>
<comment type="similarity">
    <text evidence="1">Belongs to the FAM110 family.</text>
</comment>
<organism evidence="4 5">
    <name type="scientific">Ciona savignyi</name>
    <name type="common">Pacific transparent sea squirt</name>
    <dbReference type="NCBI Taxonomy" id="51511"/>
    <lineage>
        <taxon>Eukaryota</taxon>
        <taxon>Metazoa</taxon>
        <taxon>Chordata</taxon>
        <taxon>Tunicata</taxon>
        <taxon>Ascidiacea</taxon>
        <taxon>Phlebobranchia</taxon>
        <taxon>Cionidae</taxon>
        <taxon>Ciona</taxon>
    </lineage>
</organism>
<proteinExistence type="inferred from homology"/>
<dbReference type="InParanoid" id="H2Z437"/>
<feature type="region of interest" description="Disordered" evidence="2">
    <location>
        <begin position="1"/>
        <end position="152"/>
    </location>
</feature>
<evidence type="ECO:0000256" key="1">
    <source>
        <dbReference type="ARBA" id="ARBA00010576"/>
    </source>
</evidence>
<sequence>MLAPRSRREVAPEYSMRSSSLSRSNREEALNTMKSQNTSSSTSGDINKPLTALTASDLKPRRSKRTMMPYSSPMKPTYPYSMQPAPYSRGNSKRHTNAPVSPTLSPHKQAARMTPPQSSRSSSSTPYSSLKRTPGSSRNSSLKRNRARSKSDVSLFQSELDRFFSTMGMQELIASPLPIANDTLFTTAPVSSESDFSFAGASAYVRDSPDEASPMEVDPMTAGLAHVPSVSIIEKNARVMRWLMACKKSSVSSN</sequence>
<evidence type="ECO:0000256" key="2">
    <source>
        <dbReference type="SAM" id="MobiDB-lite"/>
    </source>
</evidence>
<reference evidence="5" key="1">
    <citation type="submission" date="2003-08" db="EMBL/GenBank/DDBJ databases">
        <authorList>
            <person name="Birren B."/>
            <person name="Nusbaum C."/>
            <person name="Abebe A."/>
            <person name="Abouelleil A."/>
            <person name="Adekoya E."/>
            <person name="Ait-zahra M."/>
            <person name="Allen N."/>
            <person name="Allen T."/>
            <person name="An P."/>
            <person name="Anderson M."/>
            <person name="Anderson S."/>
            <person name="Arachchi H."/>
            <person name="Armbruster J."/>
            <person name="Bachantsang P."/>
            <person name="Baldwin J."/>
            <person name="Barry A."/>
            <person name="Bayul T."/>
            <person name="Blitshsteyn B."/>
            <person name="Bloom T."/>
            <person name="Blye J."/>
            <person name="Boguslavskiy L."/>
            <person name="Borowsky M."/>
            <person name="Boukhgalter B."/>
            <person name="Brunache A."/>
            <person name="Butler J."/>
            <person name="Calixte N."/>
            <person name="Calvo S."/>
            <person name="Camarata J."/>
            <person name="Campo K."/>
            <person name="Chang J."/>
            <person name="Cheshatsang Y."/>
            <person name="Citroen M."/>
            <person name="Collymore A."/>
            <person name="Considine T."/>
            <person name="Cook A."/>
            <person name="Cooke P."/>
            <person name="Corum B."/>
            <person name="Cuomo C."/>
            <person name="David R."/>
            <person name="Dawoe T."/>
            <person name="Degray S."/>
            <person name="Dodge S."/>
            <person name="Dooley K."/>
            <person name="Dorje P."/>
            <person name="Dorjee K."/>
            <person name="Dorris L."/>
            <person name="Duffey N."/>
            <person name="Dupes A."/>
            <person name="Elkins T."/>
            <person name="Engels R."/>
            <person name="Erickson J."/>
            <person name="Farina A."/>
            <person name="Faro S."/>
            <person name="Ferreira P."/>
            <person name="Fischer H."/>
            <person name="Fitzgerald M."/>
            <person name="Foley K."/>
            <person name="Gage D."/>
            <person name="Galagan J."/>
            <person name="Gearin G."/>
            <person name="Gnerre S."/>
            <person name="Gnirke A."/>
            <person name="Goyette A."/>
            <person name="Graham J."/>
            <person name="Grandbois E."/>
            <person name="Gyaltsen K."/>
            <person name="Hafez N."/>
            <person name="Hagopian D."/>
            <person name="Hagos B."/>
            <person name="Hall J."/>
            <person name="Hatcher B."/>
            <person name="Heller A."/>
            <person name="Higgins H."/>
            <person name="Honan T."/>
            <person name="Horn A."/>
            <person name="Houde N."/>
            <person name="Hughes L."/>
            <person name="Hulme W."/>
            <person name="Husby E."/>
            <person name="Iliev I."/>
            <person name="Jaffe D."/>
            <person name="Jones C."/>
            <person name="Kamal M."/>
            <person name="Kamat A."/>
            <person name="Kamvysselis M."/>
            <person name="Karlsson E."/>
            <person name="Kells C."/>
            <person name="Kieu A."/>
            <person name="Kisner P."/>
            <person name="Kodira C."/>
            <person name="Kulbokas E."/>
            <person name="Labutti K."/>
            <person name="Lama D."/>
            <person name="Landers T."/>
            <person name="Leger J."/>
            <person name="Levine S."/>
            <person name="Lewis D."/>
            <person name="Lewis T."/>
            <person name="Lindblad-toh K."/>
            <person name="Liu X."/>
            <person name="Lokyitsang T."/>
            <person name="Lokyitsang Y."/>
            <person name="Lucien O."/>
            <person name="Lui A."/>
            <person name="Ma L.J."/>
            <person name="Mabbitt R."/>
            <person name="Macdonald J."/>
            <person name="Maclean C."/>
            <person name="Major J."/>
            <person name="Manning J."/>
            <person name="Marabella R."/>
            <person name="Maru K."/>
            <person name="Matthews C."/>
            <person name="Mauceli E."/>
            <person name="Mccarthy M."/>
            <person name="Mcdonough S."/>
            <person name="Mcghee T."/>
            <person name="Meldrim J."/>
            <person name="Meneus L."/>
            <person name="Mesirov J."/>
            <person name="Mihalev A."/>
            <person name="Mihova T."/>
            <person name="Mikkelsen T."/>
            <person name="Mlenga V."/>
            <person name="Moru K."/>
            <person name="Mozes J."/>
            <person name="Mulrain L."/>
            <person name="Munson G."/>
            <person name="Naylor J."/>
            <person name="Newes C."/>
            <person name="Nguyen C."/>
            <person name="Nguyen N."/>
            <person name="Nguyen T."/>
            <person name="Nicol R."/>
            <person name="Nielsen C."/>
            <person name="Nizzari M."/>
            <person name="Norbu C."/>
            <person name="Norbu N."/>
            <person name="O'donnell P."/>
            <person name="Okoawo O."/>
            <person name="O'leary S."/>
            <person name="Omotosho B."/>
            <person name="O'neill K."/>
            <person name="Osman S."/>
            <person name="Parker S."/>
            <person name="Perrin D."/>
            <person name="Phunkhang P."/>
            <person name="Piqani B."/>
            <person name="Purcell S."/>
            <person name="Rachupka T."/>
            <person name="Ramasamy U."/>
            <person name="Rameau R."/>
            <person name="Ray V."/>
            <person name="Raymond C."/>
            <person name="Retta R."/>
            <person name="Richardson S."/>
            <person name="Rise C."/>
            <person name="Rodriguez J."/>
            <person name="Rogers J."/>
            <person name="Rogov P."/>
            <person name="Rutman M."/>
            <person name="Schupbach R."/>
            <person name="Seaman C."/>
            <person name="Settipalli S."/>
            <person name="Sharpe T."/>
            <person name="Sheridan J."/>
            <person name="Sherpa N."/>
            <person name="Shi J."/>
            <person name="Smirnov S."/>
            <person name="Smith C."/>
            <person name="Sougnez C."/>
            <person name="Spencer B."/>
            <person name="Stalker J."/>
            <person name="Stange-thomann N."/>
            <person name="Stavropoulos S."/>
            <person name="Stetson K."/>
            <person name="Stone C."/>
            <person name="Stone S."/>
            <person name="Stubbs M."/>
            <person name="Talamas J."/>
            <person name="Tchuinga P."/>
            <person name="Tenzing P."/>
            <person name="Tesfaye S."/>
            <person name="Theodore J."/>
            <person name="Thoulutsang Y."/>
            <person name="Topham K."/>
            <person name="Towey S."/>
            <person name="Tsamla T."/>
            <person name="Tsomo N."/>
            <person name="Vallee D."/>
            <person name="Vassiliev H."/>
            <person name="Venkataraman V."/>
            <person name="Vinson J."/>
            <person name="Vo A."/>
            <person name="Wade C."/>
            <person name="Wang S."/>
            <person name="Wangchuk T."/>
            <person name="Wangdi T."/>
            <person name="Whittaker C."/>
            <person name="Wilkinson J."/>
            <person name="Wu Y."/>
            <person name="Wyman D."/>
            <person name="Yadav S."/>
            <person name="Yang S."/>
            <person name="Yang X."/>
            <person name="Yeager S."/>
            <person name="Yee E."/>
            <person name="Young G."/>
            <person name="Zainoun J."/>
            <person name="Zembeck L."/>
            <person name="Zimmer A."/>
            <person name="Zody M."/>
            <person name="Lander E."/>
        </authorList>
    </citation>
    <scope>NUCLEOTIDE SEQUENCE [LARGE SCALE GENOMIC DNA]</scope>
</reference>
<feature type="compositionally biased region" description="Polar residues" evidence="2">
    <location>
        <begin position="130"/>
        <end position="140"/>
    </location>
</feature>
<dbReference type="PANTHER" id="PTHR14758:SF1">
    <property type="entry name" value="CENTROSOME-ASSOCIATED FAM110 C-TERMINAL DOMAIN-CONTAINING PROTEIN"/>
    <property type="match status" value="1"/>
</dbReference>
<evidence type="ECO:0000259" key="3">
    <source>
        <dbReference type="Pfam" id="PF14160"/>
    </source>
</evidence>